<dbReference type="Pfam" id="PF01462">
    <property type="entry name" value="LRRNT"/>
    <property type="match status" value="1"/>
</dbReference>
<keyword evidence="1" id="KW-0433">Leucine-rich repeat</keyword>
<feature type="domain" description="LRRNT" evidence="3">
    <location>
        <begin position="47"/>
        <end position="79"/>
    </location>
</feature>
<evidence type="ECO:0000256" key="1">
    <source>
        <dbReference type="ARBA" id="ARBA00022614"/>
    </source>
</evidence>
<evidence type="ECO:0000313" key="4">
    <source>
        <dbReference type="EMBL" id="KAK9496493.1"/>
    </source>
</evidence>
<evidence type="ECO:0000256" key="2">
    <source>
        <dbReference type="ARBA" id="ARBA00022729"/>
    </source>
</evidence>
<name>A0AAW1CGG5_9HEMI</name>
<reference evidence="4 5" key="1">
    <citation type="submission" date="2022-12" db="EMBL/GenBank/DDBJ databases">
        <title>Chromosome-level genome assembly of true bugs.</title>
        <authorList>
            <person name="Ma L."/>
            <person name="Li H."/>
        </authorList>
    </citation>
    <scope>NUCLEOTIDE SEQUENCE [LARGE SCALE GENOMIC DNA]</scope>
    <source>
        <strain evidence="4">Lab_2022b</strain>
    </source>
</reference>
<proteinExistence type="predicted"/>
<keyword evidence="2" id="KW-0732">Signal</keyword>
<sequence length="80" mass="9031">MYTYIKMFVIFYYITNELTIASKQSLSQIGGHPIPVKFSTAIQAITNCPRICSCIGLAIDCSRKAITQIPRNLPQHVERL</sequence>
<evidence type="ECO:0000313" key="5">
    <source>
        <dbReference type="Proteomes" id="UP001461498"/>
    </source>
</evidence>
<organism evidence="4 5">
    <name type="scientific">Rhynocoris fuscipes</name>
    <dbReference type="NCBI Taxonomy" id="488301"/>
    <lineage>
        <taxon>Eukaryota</taxon>
        <taxon>Metazoa</taxon>
        <taxon>Ecdysozoa</taxon>
        <taxon>Arthropoda</taxon>
        <taxon>Hexapoda</taxon>
        <taxon>Insecta</taxon>
        <taxon>Pterygota</taxon>
        <taxon>Neoptera</taxon>
        <taxon>Paraneoptera</taxon>
        <taxon>Hemiptera</taxon>
        <taxon>Heteroptera</taxon>
        <taxon>Panheteroptera</taxon>
        <taxon>Cimicomorpha</taxon>
        <taxon>Reduviidae</taxon>
        <taxon>Harpactorinae</taxon>
        <taxon>Harpactorini</taxon>
        <taxon>Rhynocoris</taxon>
    </lineage>
</organism>
<dbReference type="InterPro" id="IPR032675">
    <property type="entry name" value="LRR_dom_sf"/>
</dbReference>
<protein>
    <recommendedName>
        <fullName evidence="3">LRRNT domain-containing protein</fullName>
    </recommendedName>
</protein>
<dbReference type="EMBL" id="JAPXFL010000077">
    <property type="protein sequence ID" value="KAK9496493.1"/>
    <property type="molecule type" value="Genomic_DNA"/>
</dbReference>
<evidence type="ECO:0000259" key="3">
    <source>
        <dbReference type="SMART" id="SM00013"/>
    </source>
</evidence>
<dbReference type="SMART" id="SM00013">
    <property type="entry name" value="LRRNT"/>
    <property type="match status" value="1"/>
</dbReference>
<accession>A0AAW1CGG5</accession>
<dbReference type="InterPro" id="IPR000372">
    <property type="entry name" value="LRRNT"/>
</dbReference>
<comment type="caution">
    <text evidence="4">The sequence shown here is derived from an EMBL/GenBank/DDBJ whole genome shotgun (WGS) entry which is preliminary data.</text>
</comment>
<keyword evidence="5" id="KW-1185">Reference proteome</keyword>
<dbReference type="Gene3D" id="3.80.10.10">
    <property type="entry name" value="Ribonuclease Inhibitor"/>
    <property type="match status" value="1"/>
</dbReference>
<gene>
    <name evidence="4" type="ORF">O3M35_013215</name>
</gene>
<dbReference type="AlphaFoldDB" id="A0AAW1CGG5"/>
<dbReference type="Proteomes" id="UP001461498">
    <property type="component" value="Unassembled WGS sequence"/>
</dbReference>